<feature type="region of interest" description="Disordered" evidence="1">
    <location>
        <begin position="117"/>
        <end position="143"/>
    </location>
</feature>
<evidence type="ECO:0000313" key="2">
    <source>
        <dbReference type="EMBL" id="GAA1257075.1"/>
    </source>
</evidence>
<dbReference type="Proteomes" id="UP001500037">
    <property type="component" value="Unassembled WGS sequence"/>
</dbReference>
<feature type="region of interest" description="Disordered" evidence="1">
    <location>
        <begin position="157"/>
        <end position="191"/>
    </location>
</feature>
<evidence type="ECO:0000313" key="3">
    <source>
        <dbReference type="Proteomes" id="UP001500037"/>
    </source>
</evidence>
<comment type="caution">
    <text evidence="2">The sequence shown here is derived from an EMBL/GenBank/DDBJ whole genome shotgun (WGS) entry which is preliminary data.</text>
</comment>
<dbReference type="EMBL" id="BAAALF010000122">
    <property type="protein sequence ID" value="GAA1257075.1"/>
    <property type="molecule type" value="Genomic_DNA"/>
</dbReference>
<sequence length="191" mass="20146">MLGDGEGAGRVLLAVAAVQAQRHGGEPTEAHVHQPRLVQFHAQAQVVEQRAGHPLVDDPGGQQFDPVAERAEQRGERAVEFVAEAAAPVVDQLGDQGLGVQHDRLAEPHAQVLERYGPQVRPLQGPQPRQVRRGRARGADPGQVGVHACVVHGPRLLSNSLRRGGAPARHSAPGTDGPGEPGVSKGSEEEN</sequence>
<keyword evidence="3" id="KW-1185">Reference proteome</keyword>
<accession>A0ABN1WQI4</accession>
<evidence type="ECO:0000256" key="1">
    <source>
        <dbReference type="SAM" id="MobiDB-lite"/>
    </source>
</evidence>
<proteinExistence type="predicted"/>
<feature type="compositionally biased region" description="Low complexity" evidence="1">
    <location>
        <begin position="117"/>
        <end position="129"/>
    </location>
</feature>
<gene>
    <name evidence="2" type="ORF">GCM10009665_54350</name>
</gene>
<reference evidence="2 3" key="1">
    <citation type="journal article" date="2019" name="Int. J. Syst. Evol. Microbiol.">
        <title>The Global Catalogue of Microorganisms (GCM) 10K type strain sequencing project: providing services to taxonomists for standard genome sequencing and annotation.</title>
        <authorList>
            <consortium name="The Broad Institute Genomics Platform"/>
            <consortium name="The Broad Institute Genome Sequencing Center for Infectious Disease"/>
            <person name="Wu L."/>
            <person name="Ma J."/>
        </authorList>
    </citation>
    <scope>NUCLEOTIDE SEQUENCE [LARGE SCALE GENOMIC DNA]</scope>
    <source>
        <strain evidence="2 3">JCM 13004</strain>
    </source>
</reference>
<protein>
    <submittedName>
        <fullName evidence="2">Uncharacterized protein</fullName>
    </submittedName>
</protein>
<organism evidence="2 3">
    <name type="scientific">Kitasatospora nipponensis</name>
    <dbReference type="NCBI Taxonomy" id="258049"/>
    <lineage>
        <taxon>Bacteria</taxon>
        <taxon>Bacillati</taxon>
        <taxon>Actinomycetota</taxon>
        <taxon>Actinomycetes</taxon>
        <taxon>Kitasatosporales</taxon>
        <taxon>Streptomycetaceae</taxon>
        <taxon>Kitasatospora</taxon>
    </lineage>
</organism>
<name>A0ABN1WQI4_9ACTN</name>